<gene>
    <name evidence="1" type="ORF">LCGC14_1074530</name>
</gene>
<accession>A0A0F9MH20</accession>
<dbReference type="EMBL" id="LAZR01004655">
    <property type="protein sequence ID" value="KKN06710.1"/>
    <property type="molecule type" value="Genomic_DNA"/>
</dbReference>
<evidence type="ECO:0000313" key="1">
    <source>
        <dbReference type="EMBL" id="KKN06710.1"/>
    </source>
</evidence>
<reference evidence="1" key="1">
    <citation type="journal article" date="2015" name="Nature">
        <title>Complex archaea that bridge the gap between prokaryotes and eukaryotes.</title>
        <authorList>
            <person name="Spang A."/>
            <person name="Saw J.H."/>
            <person name="Jorgensen S.L."/>
            <person name="Zaremba-Niedzwiedzka K."/>
            <person name="Martijn J."/>
            <person name="Lind A.E."/>
            <person name="van Eijk R."/>
            <person name="Schleper C."/>
            <person name="Guy L."/>
            <person name="Ettema T.J."/>
        </authorList>
    </citation>
    <scope>NUCLEOTIDE SEQUENCE</scope>
</reference>
<proteinExistence type="predicted"/>
<sequence>MALGLLFLILFAFVQQSQSYSGFSRPRITDFSVSSSTIDVKEPVEFIWTISGSFDIAIVSYRDGNQSQLAMIRENETYSMKHSYNMEGKYNASIYVANSLNGHEDWIAHLITVQNNPPIFNMSLQPQAEEDEIVNISISNLQESEHDKQFGVLNYVFDTSDGNQITTNSSSILHKWK</sequence>
<dbReference type="SUPFAM" id="SSF49299">
    <property type="entry name" value="PKD domain"/>
    <property type="match status" value="1"/>
</dbReference>
<dbReference type="InterPro" id="IPR035986">
    <property type="entry name" value="PKD_dom_sf"/>
</dbReference>
<evidence type="ECO:0008006" key="2">
    <source>
        <dbReference type="Google" id="ProtNLM"/>
    </source>
</evidence>
<organism evidence="1">
    <name type="scientific">marine sediment metagenome</name>
    <dbReference type="NCBI Taxonomy" id="412755"/>
    <lineage>
        <taxon>unclassified sequences</taxon>
        <taxon>metagenomes</taxon>
        <taxon>ecological metagenomes</taxon>
    </lineage>
</organism>
<comment type="caution">
    <text evidence="1">The sequence shown here is derived from an EMBL/GenBank/DDBJ whole genome shotgun (WGS) entry which is preliminary data.</text>
</comment>
<dbReference type="AlphaFoldDB" id="A0A0F9MH20"/>
<protein>
    <recommendedName>
        <fullName evidence="2">PKD domain-containing protein</fullName>
    </recommendedName>
</protein>
<name>A0A0F9MH20_9ZZZZ</name>